<dbReference type="Pfam" id="PF01161">
    <property type="entry name" value="PBP"/>
    <property type="match status" value="1"/>
</dbReference>
<dbReference type="STRING" id="999894.TDIS_0090"/>
<dbReference type="EMBL" id="LWLG01000001">
    <property type="protein sequence ID" value="OAQ21572.1"/>
    <property type="molecule type" value="Genomic_DNA"/>
</dbReference>
<accession>A0A179D801</accession>
<dbReference type="SUPFAM" id="SSF49777">
    <property type="entry name" value="PEBP-like"/>
    <property type="match status" value="1"/>
</dbReference>
<evidence type="ECO:0000313" key="1">
    <source>
        <dbReference type="EMBL" id="OAQ21572.1"/>
    </source>
</evidence>
<protein>
    <submittedName>
        <fullName evidence="1">PEBP family protein</fullName>
    </submittedName>
</protein>
<dbReference type="PANTHER" id="PTHR30289:SF1">
    <property type="entry name" value="PEBP (PHOSPHATIDYLETHANOLAMINE-BINDING PROTEIN) FAMILY PROTEIN"/>
    <property type="match status" value="1"/>
</dbReference>
<proteinExistence type="predicted"/>
<dbReference type="InterPro" id="IPR005247">
    <property type="entry name" value="YbhB_YbcL/LppC-like"/>
</dbReference>
<organism evidence="1 2">
    <name type="scientific">Thermosulfurimonas dismutans</name>
    <dbReference type="NCBI Taxonomy" id="999894"/>
    <lineage>
        <taxon>Bacteria</taxon>
        <taxon>Pseudomonadati</taxon>
        <taxon>Thermodesulfobacteriota</taxon>
        <taxon>Thermodesulfobacteria</taxon>
        <taxon>Thermodesulfobacteriales</taxon>
        <taxon>Thermodesulfobacteriaceae</taxon>
        <taxon>Thermosulfurimonas</taxon>
    </lineage>
</organism>
<dbReference type="Gene3D" id="3.90.280.10">
    <property type="entry name" value="PEBP-like"/>
    <property type="match status" value="1"/>
</dbReference>
<sequence length="155" mass="17035">MKIWSPIIPSEGKIPRKYVMRAAGGENLSPPLKWEGVPAEAKSLVLVCVDTHPIARNWMHWIVTNLPPSITELPEGASGKAMPSGATELTNSYGFKGYGGPQPPPGTGPHPYHFILYALDVERVELPERPSLAEVERYLSGHVIAKASFIGYYER</sequence>
<name>A0A179D801_9BACT</name>
<dbReference type="NCBIfam" id="TIGR00481">
    <property type="entry name" value="YbhB/YbcL family Raf kinase inhibitor-like protein"/>
    <property type="match status" value="1"/>
</dbReference>
<dbReference type="OrthoDB" id="9797506at2"/>
<dbReference type="PANTHER" id="PTHR30289">
    <property type="entry name" value="UNCHARACTERIZED PROTEIN YBCL-RELATED"/>
    <property type="match status" value="1"/>
</dbReference>
<dbReference type="Proteomes" id="UP000078390">
    <property type="component" value="Unassembled WGS sequence"/>
</dbReference>
<evidence type="ECO:0000313" key="2">
    <source>
        <dbReference type="Proteomes" id="UP000078390"/>
    </source>
</evidence>
<comment type="caution">
    <text evidence="1">The sequence shown here is derived from an EMBL/GenBank/DDBJ whole genome shotgun (WGS) entry which is preliminary data.</text>
</comment>
<dbReference type="CDD" id="cd00865">
    <property type="entry name" value="PEBP_bact_arch"/>
    <property type="match status" value="1"/>
</dbReference>
<dbReference type="AlphaFoldDB" id="A0A179D801"/>
<dbReference type="InterPro" id="IPR036610">
    <property type="entry name" value="PEBP-like_sf"/>
</dbReference>
<reference evidence="1 2" key="1">
    <citation type="submission" date="2016-04" db="EMBL/GenBank/DDBJ databases">
        <title>Genome analysis of Thermosulfurimonas dismutans, the first thermophilic sulfur-disproportionating bacterium of the phylum Thermodesulfobacteria.</title>
        <authorList>
            <person name="Mardanov A.V."/>
            <person name="Beletsky A.V."/>
            <person name="Kadnikov V.V."/>
            <person name="Slobodkin A.I."/>
            <person name="Ravin N.V."/>
        </authorList>
    </citation>
    <scope>NUCLEOTIDE SEQUENCE [LARGE SCALE GENOMIC DNA]</scope>
    <source>
        <strain evidence="1 2">S95</strain>
    </source>
</reference>
<gene>
    <name evidence="1" type="ORF">TDIS_0090</name>
</gene>
<dbReference type="InterPro" id="IPR008914">
    <property type="entry name" value="PEBP"/>
</dbReference>
<dbReference type="RefSeq" id="WP_068668185.1">
    <property type="nucleotide sequence ID" value="NZ_LWLG01000001.1"/>
</dbReference>
<keyword evidence="2" id="KW-1185">Reference proteome</keyword>